<dbReference type="InterPro" id="IPR028082">
    <property type="entry name" value="Peripla_BP_I"/>
</dbReference>
<dbReference type="Proteomes" id="UP000679690">
    <property type="component" value="Unassembled WGS sequence"/>
</dbReference>
<keyword evidence="2" id="KW-1185">Reference proteome</keyword>
<proteinExistence type="predicted"/>
<protein>
    <recommendedName>
        <fullName evidence="3">Substrate-binding protein</fullName>
    </recommendedName>
</protein>
<name>A0ABS3UH47_9ACTN</name>
<dbReference type="SUPFAM" id="SSF53822">
    <property type="entry name" value="Periplasmic binding protein-like I"/>
    <property type="match status" value="1"/>
</dbReference>
<dbReference type="Gene3D" id="3.40.50.2300">
    <property type="match status" value="1"/>
</dbReference>
<comment type="caution">
    <text evidence="1">The sequence shown here is derived from an EMBL/GenBank/DDBJ whole genome shotgun (WGS) entry which is preliminary data.</text>
</comment>
<organism evidence="1 2">
    <name type="scientific">Actinoplanes flavus</name>
    <dbReference type="NCBI Taxonomy" id="2820290"/>
    <lineage>
        <taxon>Bacteria</taxon>
        <taxon>Bacillati</taxon>
        <taxon>Actinomycetota</taxon>
        <taxon>Actinomycetes</taxon>
        <taxon>Micromonosporales</taxon>
        <taxon>Micromonosporaceae</taxon>
        <taxon>Actinoplanes</taxon>
    </lineage>
</organism>
<evidence type="ECO:0008006" key="3">
    <source>
        <dbReference type="Google" id="ProtNLM"/>
    </source>
</evidence>
<accession>A0ABS3UH47</accession>
<dbReference type="EMBL" id="JAGFNS010000006">
    <property type="protein sequence ID" value="MBO3738100.1"/>
    <property type="molecule type" value="Genomic_DNA"/>
</dbReference>
<evidence type="ECO:0000313" key="2">
    <source>
        <dbReference type="Proteomes" id="UP000679690"/>
    </source>
</evidence>
<dbReference type="RefSeq" id="WP_208467288.1">
    <property type="nucleotide sequence ID" value="NZ_JAGFNS010000006.1"/>
</dbReference>
<evidence type="ECO:0000313" key="1">
    <source>
        <dbReference type="EMBL" id="MBO3738100.1"/>
    </source>
</evidence>
<reference evidence="1 2" key="1">
    <citation type="submission" date="2021-03" db="EMBL/GenBank/DDBJ databases">
        <title>Actinoplanes flavus sp. nov., a novel actinomycete isolated from Coconut Palm rhizosphere soil.</title>
        <authorList>
            <person name="Luo X."/>
        </authorList>
    </citation>
    <scope>NUCLEOTIDE SEQUENCE [LARGE SCALE GENOMIC DNA]</scope>
    <source>
        <strain evidence="1 2">NEAU-H7</strain>
    </source>
</reference>
<gene>
    <name evidence="1" type="ORF">J5X75_11255</name>
</gene>
<sequence length="268" mass="28658">MSTAGRLAVVAPRTGPRARWGRLFPPSLLEHPAVEVFDDAADPERSVAIARRIAGSAGYSAVVGHFSSEAAGGALTAYRCAGIPVAFPLSSAPEITREHLDPDPGVIAPMPDNLAQAAVLFRAYRPAEAWAGPSADGLAGAWELMGGRVRPSVREVLRQPGAGTLVVLGTLTDAEEAMRAVAADGREVRVALTDDSWVGSPDWDELPAGDRPRVVTSRPDPAVLVDRCTRHMLEVVERALTGPELVTRWAERYGVPVWEEPRPVEVLR</sequence>